<sequence>MQLSDLTEFTSPSPFTRPCGTVGSDIGVEAHDFDYESDDSFSSAGSFHLEDGEDLMSFGCTHNNVPGPSILSTNAVRFKPAISLSDSQPIHHLLELSKLQKSASMDPWVKATTGVHTLEIRFREGAEAAYGDISDPPPCEVMLLENMRE</sequence>
<proteinExistence type="predicted"/>
<accession>A0A9P8C094</accession>
<evidence type="ECO:0000313" key="2">
    <source>
        <dbReference type="Proteomes" id="UP000824998"/>
    </source>
</evidence>
<name>A0A9P8C094_9HELO</name>
<organism evidence="1 2">
    <name type="scientific">Amylocarpus encephaloides</name>
    <dbReference type="NCBI Taxonomy" id="45428"/>
    <lineage>
        <taxon>Eukaryota</taxon>
        <taxon>Fungi</taxon>
        <taxon>Dikarya</taxon>
        <taxon>Ascomycota</taxon>
        <taxon>Pezizomycotina</taxon>
        <taxon>Leotiomycetes</taxon>
        <taxon>Helotiales</taxon>
        <taxon>Helotiales incertae sedis</taxon>
        <taxon>Amylocarpus</taxon>
    </lineage>
</organism>
<dbReference type="AlphaFoldDB" id="A0A9P8C094"/>
<evidence type="ECO:0000313" key="1">
    <source>
        <dbReference type="EMBL" id="KAG9228944.1"/>
    </source>
</evidence>
<dbReference type="Proteomes" id="UP000824998">
    <property type="component" value="Unassembled WGS sequence"/>
</dbReference>
<dbReference type="OrthoDB" id="1708389at2759"/>
<dbReference type="EMBL" id="MU251838">
    <property type="protein sequence ID" value="KAG9228944.1"/>
    <property type="molecule type" value="Genomic_DNA"/>
</dbReference>
<gene>
    <name evidence="1" type="ORF">BJ875DRAFT_489382</name>
</gene>
<keyword evidence="2" id="KW-1185">Reference proteome</keyword>
<reference evidence="1" key="1">
    <citation type="journal article" date="2021" name="IMA Fungus">
        <title>Genomic characterization of three marine fungi, including Emericellopsis atlantica sp. nov. with signatures of a generalist lifestyle and marine biomass degradation.</title>
        <authorList>
            <person name="Hagestad O.C."/>
            <person name="Hou L."/>
            <person name="Andersen J.H."/>
            <person name="Hansen E.H."/>
            <person name="Altermark B."/>
            <person name="Li C."/>
            <person name="Kuhnert E."/>
            <person name="Cox R.J."/>
            <person name="Crous P.W."/>
            <person name="Spatafora J.W."/>
            <person name="Lail K."/>
            <person name="Amirebrahimi M."/>
            <person name="Lipzen A."/>
            <person name="Pangilinan J."/>
            <person name="Andreopoulos W."/>
            <person name="Hayes R.D."/>
            <person name="Ng V."/>
            <person name="Grigoriev I.V."/>
            <person name="Jackson S.A."/>
            <person name="Sutton T.D.S."/>
            <person name="Dobson A.D.W."/>
            <person name="Rama T."/>
        </authorList>
    </citation>
    <scope>NUCLEOTIDE SEQUENCE</scope>
    <source>
        <strain evidence="1">TRa018bII</strain>
    </source>
</reference>
<protein>
    <submittedName>
        <fullName evidence="1">Uncharacterized protein</fullName>
    </submittedName>
</protein>
<comment type="caution">
    <text evidence="1">The sequence shown here is derived from an EMBL/GenBank/DDBJ whole genome shotgun (WGS) entry which is preliminary data.</text>
</comment>